<accession>A0A5J5D3F0</accession>
<evidence type="ECO:0000256" key="3">
    <source>
        <dbReference type="ARBA" id="ARBA00022729"/>
    </source>
</evidence>
<dbReference type="Proteomes" id="UP000327493">
    <property type="component" value="Chromosome 14"/>
</dbReference>
<evidence type="ECO:0000256" key="10">
    <source>
        <dbReference type="SAM" id="MobiDB-lite"/>
    </source>
</evidence>
<dbReference type="InterPro" id="IPR051622">
    <property type="entry name" value="R-tyr_protein_phosphatases"/>
</dbReference>
<dbReference type="InterPro" id="IPR029021">
    <property type="entry name" value="Prot-tyrosine_phosphatase-like"/>
</dbReference>
<dbReference type="PANTHER" id="PTHR24051:SF10">
    <property type="entry name" value="RECEPTOR-TYPE TYROSINE-PROTEIN PHOSPHATASE U-RELATED"/>
    <property type="match status" value="1"/>
</dbReference>
<dbReference type="GO" id="GO:0016020">
    <property type="term" value="C:membrane"/>
    <property type="evidence" value="ECO:0007669"/>
    <property type="project" value="UniProtKB-SubCell"/>
</dbReference>
<protein>
    <recommendedName>
        <fullName evidence="12">Fibronectin type-III domain-containing protein</fullName>
    </recommendedName>
</protein>
<feature type="region of interest" description="Disordered" evidence="10">
    <location>
        <begin position="465"/>
        <end position="497"/>
    </location>
</feature>
<evidence type="ECO:0000256" key="7">
    <source>
        <dbReference type="ARBA" id="ARBA00023136"/>
    </source>
</evidence>
<dbReference type="SMART" id="SM00060">
    <property type="entry name" value="FN3"/>
    <property type="match status" value="2"/>
</dbReference>
<dbReference type="InterPro" id="IPR003961">
    <property type="entry name" value="FN3_dom"/>
</dbReference>
<keyword evidence="14" id="KW-1185">Reference proteome</keyword>
<comment type="subcellular location">
    <subcellularLocation>
        <location evidence="1">Membrane</location>
        <topology evidence="1">Single-pass type I membrane protein</topology>
    </subcellularLocation>
</comment>
<feature type="region of interest" description="Disordered" evidence="10">
    <location>
        <begin position="143"/>
        <end position="169"/>
    </location>
</feature>
<keyword evidence="4" id="KW-0677">Repeat</keyword>
<evidence type="ECO:0000256" key="9">
    <source>
        <dbReference type="ARBA" id="ARBA00023180"/>
    </source>
</evidence>
<evidence type="ECO:0000256" key="6">
    <source>
        <dbReference type="ARBA" id="ARBA00022989"/>
    </source>
</evidence>
<feature type="domain" description="Fibronectin type-III" evidence="12">
    <location>
        <begin position="3"/>
        <end position="105"/>
    </location>
</feature>
<feature type="compositionally biased region" description="Basic residues" evidence="10">
    <location>
        <begin position="484"/>
        <end position="493"/>
    </location>
</feature>
<keyword evidence="3" id="KW-0732">Signal</keyword>
<keyword evidence="8" id="KW-1015">Disulfide bond</keyword>
<keyword evidence="5" id="KW-0904">Protein phosphatase</keyword>
<dbReference type="SUPFAM" id="SSF49265">
    <property type="entry name" value="Fibronectin type III"/>
    <property type="match status" value="1"/>
</dbReference>
<evidence type="ECO:0000256" key="1">
    <source>
        <dbReference type="ARBA" id="ARBA00004479"/>
    </source>
</evidence>
<dbReference type="FunFam" id="2.60.40.10:FF:000019">
    <property type="entry name" value="receptor-type tyrosine-protein phosphatase kappa isoform X2"/>
    <property type="match status" value="1"/>
</dbReference>
<evidence type="ECO:0000256" key="2">
    <source>
        <dbReference type="ARBA" id="ARBA00022692"/>
    </source>
</evidence>
<evidence type="ECO:0000256" key="5">
    <source>
        <dbReference type="ARBA" id="ARBA00022912"/>
    </source>
</evidence>
<feature type="non-terminal residue" evidence="13">
    <location>
        <position position="581"/>
    </location>
</feature>
<dbReference type="Pfam" id="PF00041">
    <property type="entry name" value="fn3"/>
    <property type="match status" value="1"/>
</dbReference>
<dbReference type="GO" id="GO:0004721">
    <property type="term" value="F:phosphoprotein phosphatase activity"/>
    <property type="evidence" value="ECO:0007669"/>
    <property type="project" value="UniProtKB-KW"/>
</dbReference>
<proteinExistence type="predicted"/>
<evidence type="ECO:0000256" key="11">
    <source>
        <dbReference type="SAM" id="Phobius"/>
    </source>
</evidence>
<dbReference type="SUPFAM" id="SSF52799">
    <property type="entry name" value="(Phosphotyrosine protein) phosphatases II"/>
    <property type="match status" value="1"/>
</dbReference>
<keyword evidence="6 11" id="KW-1133">Transmembrane helix</keyword>
<reference evidence="13 14" key="1">
    <citation type="submission" date="2019-08" db="EMBL/GenBank/DDBJ databases">
        <title>A chromosome-level genome assembly, high-density linkage maps, and genome scans reveal the genomic architecture of hybrid incompatibilities underlying speciation via character displacement in darters (Percidae: Etheostominae).</title>
        <authorList>
            <person name="Moran R.L."/>
            <person name="Catchen J.M."/>
            <person name="Fuller R.C."/>
        </authorList>
    </citation>
    <scope>NUCLEOTIDE SEQUENCE [LARGE SCALE GENOMIC DNA]</scope>
    <source>
        <strain evidence="13">EspeVRDwgs_2016</strain>
        <tissue evidence="13">Muscle</tissue>
    </source>
</reference>
<dbReference type="Gene3D" id="3.90.190.10">
    <property type="entry name" value="Protein tyrosine phosphatase superfamily"/>
    <property type="match status" value="1"/>
</dbReference>
<feature type="compositionally biased region" description="Polar residues" evidence="10">
    <location>
        <begin position="470"/>
        <end position="480"/>
    </location>
</feature>
<keyword evidence="2 11" id="KW-0812">Transmembrane</keyword>
<feature type="transmembrane region" description="Helical" evidence="11">
    <location>
        <begin position="387"/>
        <end position="410"/>
    </location>
</feature>
<gene>
    <name evidence="13" type="ORF">FQN60_007630</name>
</gene>
<evidence type="ECO:0000256" key="8">
    <source>
        <dbReference type="ARBA" id="ARBA00023157"/>
    </source>
</evidence>
<feature type="domain" description="Fibronectin type-III" evidence="12">
    <location>
        <begin position="111"/>
        <end position="219"/>
    </location>
</feature>
<keyword evidence="9" id="KW-0325">Glycoprotein</keyword>
<evidence type="ECO:0000313" key="13">
    <source>
        <dbReference type="EMBL" id="KAA8586061.1"/>
    </source>
</evidence>
<dbReference type="PROSITE" id="PS50853">
    <property type="entry name" value="FN3"/>
    <property type="match status" value="2"/>
</dbReference>
<name>A0A5J5D3F0_9PERO</name>
<evidence type="ECO:0000313" key="14">
    <source>
        <dbReference type="Proteomes" id="UP000327493"/>
    </source>
</evidence>
<dbReference type="PANTHER" id="PTHR24051">
    <property type="entry name" value="SUSHI DOMAIN-CONTAINING PROTEIN 1"/>
    <property type="match status" value="1"/>
</dbReference>
<dbReference type="InterPro" id="IPR057598">
    <property type="entry name" value="Fn3_PTPRU"/>
</dbReference>
<dbReference type="InterPro" id="IPR013783">
    <property type="entry name" value="Ig-like_fold"/>
</dbReference>
<comment type="caution">
    <text evidence="13">The sequence shown here is derived from an EMBL/GenBank/DDBJ whole genome shotgun (WGS) entry which is preliminary data.</text>
</comment>
<dbReference type="AlphaFoldDB" id="A0A5J5D3F0"/>
<dbReference type="CDD" id="cd00063">
    <property type="entry name" value="FN3"/>
    <property type="match status" value="2"/>
</dbReference>
<keyword evidence="5" id="KW-0378">Hydrolase</keyword>
<evidence type="ECO:0000259" key="12">
    <source>
        <dbReference type="PROSITE" id="PS50853"/>
    </source>
</evidence>
<dbReference type="FunFam" id="2.60.40.10:FF:000048">
    <property type="entry name" value="receptor-type tyrosine-protein phosphatase U isoform X1"/>
    <property type="match status" value="1"/>
</dbReference>
<sequence>MRALRGLTAVEIQPRQLGLQWEPLGYNLTRCHTYSLSLCYRYSMPTGGSGGSNATIRECLSVDRNTSHFTLRDLPPFRSVHVRLALANPEGKKESREVTFQTEEDIPGGIAPESLTFTPLDDMIFLKWEEPVEPNGLLTQYENNDSDQGNVSSAPIESSDPGINVPGPRRTVSKLRNETYHMFSGLHPGTTYLVSVRARTAKGFGQTALTEITTNISAPVFDYEDIPSPLSESESTITVLLRPALARGAPEDASRRVRRRELGSVDCFPTPNSHGEAQAKGAPHYYTAELAPSSLPEATPFTVGDNHTYNGYWNSPLDPTKNYLIFFQATSNFRGYLNLEQMQPVSSGCCKLGLQIQGRVQSASGPAACKDSKRALEVSQHAEDMGLILGACAGGLVVLILLLGAIVVIVKKGRKKVAINKAAMSYRQEKSRKLSSLDCSMTEQSTLQQDERMAHSFMDAHGCNARNEQRSSVNESSSLLGGSPHRHCRRKSSPYHTGQLHPAVRVADLLQHINQMKTAEGYGFKQEYEWAASSLSRPQCHLRASVSPRYVVADVYDRHRVKLHSLLADPSSDYVNANYID</sequence>
<feature type="compositionally biased region" description="Polar residues" evidence="10">
    <location>
        <begin position="143"/>
        <end position="156"/>
    </location>
</feature>
<evidence type="ECO:0000256" key="4">
    <source>
        <dbReference type="ARBA" id="ARBA00022737"/>
    </source>
</evidence>
<organism evidence="13 14">
    <name type="scientific">Etheostoma spectabile</name>
    <name type="common">orangethroat darter</name>
    <dbReference type="NCBI Taxonomy" id="54343"/>
    <lineage>
        <taxon>Eukaryota</taxon>
        <taxon>Metazoa</taxon>
        <taxon>Chordata</taxon>
        <taxon>Craniata</taxon>
        <taxon>Vertebrata</taxon>
        <taxon>Euteleostomi</taxon>
        <taxon>Actinopterygii</taxon>
        <taxon>Neopterygii</taxon>
        <taxon>Teleostei</taxon>
        <taxon>Neoteleostei</taxon>
        <taxon>Acanthomorphata</taxon>
        <taxon>Eupercaria</taxon>
        <taxon>Perciformes</taxon>
        <taxon>Percoidei</taxon>
        <taxon>Percidae</taxon>
        <taxon>Etheostomatinae</taxon>
        <taxon>Etheostoma</taxon>
    </lineage>
</organism>
<dbReference type="EMBL" id="VOFY01000014">
    <property type="protein sequence ID" value="KAA8586061.1"/>
    <property type="molecule type" value="Genomic_DNA"/>
</dbReference>
<dbReference type="Gene3D" id="2.60.40.10">
    <property type="entry name" value="Immunoglobulins"/>
    <property type="match status" value="2"/>
</dbReference>
<keyword evidence="7 11" id="KW-0472">Membrane</keyword>
<dbReference type="Pfam" id="PF23144">
    <property type="entry name" value="Fn3_PTPRU"/>
    <property type="match status" value="1"/>
</dbReference>
<dbReference type="InterPro" id="IPR036116">
    <property type="entry name" value="FN3_sf"/>
</dbReference>